<keyword evidence="7 11" id="KW-0143">Chaperone</keyword>
<dbReference type="FunFam" id="3.10.50.40:FF:000001">
    <property type="entry name" value="Trigger factor"/>
    <property type="match status" value="1"/>
</dbReference>
<feature type="domain" description="PPIase FKBP-type" evidence="14">
    <location>
        <begin position="161"/>
        <end position="246"/>
    </location>
</feature>
<name>A0A1J4QG48_9GAMM</name>
<keyword evidence="11" id="KW-0963">Cytoplasm</keyword>
<keyword evidence="6 11" id="KW-0697">Rotamase</keyword>
<dbReference type="AlphaFoldDB" id="A0A1J4QG48"/>
<evidence type="ECO:0000256" key="8">
    <source>
        <dbReference type="ARBA" id="ARBA00023235"/>
    </source>
</evidence>
<reference evidence="15 16" key="1">
    <citation type="submission" date="2016-07" db="EMBL/GenBank/DDBJ databases">
        <title>Draft Genome Sequence of Oceanisphaera psychrotolerans, isolated from coastal sediment samples.</title>
        <authorList>
            <person name="Zhuo S."/>
            <person name="Ruan Z."/>
        </authorList>
    </citation>
    <scope>NUCLEOTIDE SEQUENCE [LARGE SCALE GENOMIC DNA]</scope>
    <source>
        <strain evidence="15 16">LAM-WHM-ZC</strain>
    </source>
</reference>
<dbReference type="InterPro" id="IPR037041">
    <property type="entry name" value="Trigger_fac_C_sf"/>
</dbReference>
<dbReference type="PANTHER" id="PTHR30560:SF3">
    <property type="entry name" value="TRIGGER FACTOR-LIKE PROTEIN TIG, CHLOROPLASTIC"/>
    <property type="match status" value="1"/>
</dbReference>
<protein>
    <recommendedName>
        <fullName evidence="4 11">Trigger factor</fullName>
        <shortName evidence="11">TF</shortName>
        <ecNumber evidence="3 11">5.2.1.8</ecNumber>
    </recommendedName>
    <alternativeName>
        <fullName evidence="10 11">PPIase</fullName>
    </alternativeName>
</protein>
<keyword evidence="16" id="KW-1185">Reference proteome</keyword>
<comment type="subcellular location">
    <subcellularLocation>
        <location evidence="11">Cytoplasm</location>
    </subcellularLocation>
    <text evidence="11">About half TF is bound to the ribosome near the polypeptide exit tunnel while the other half is free in the cytoplasm.</text>
</comment>
<dbReference type="Proteomes" id="UP000243073">
    <property type="component" value="Unassembled WGS sequence"/>
</dbReference>
<evidence type="ECO:0000256" key="11">
    <source>
        <dbReference type="HAMAP-Rule" id="MF_00303"/>
    </source>
</evidence>
<dbReference type="Pfam" id="PF00254">
    <property type="entry name" value="FKBP_C"/>
    <property type="match status" value="1"/>
</dbReference>
<organism evidence="15 16">
    <name type="scientific">Oceanisphaera psychrotolerans</name>
    <dbReference type="NCBI Taxonomy" id="1414654"/>
    <lineage>
        <taxon>Bacteria</taxon>
        <taxon>Pseudomonadati</taxon>
        <taxon>Pseudomonadota</taxon>
        <taxon>Gammaproteobacteria</taxon>
        <taxon>Aeromonadales</taxon>
        <taxon>Aeromonadaceae</taxon>
        <taxon>Oceanisphaera</taxon>
    </lineage>
</organism>
<proteinExistence type="inferred from homology"/>
<dbReference type="GO" id="GO:0051301">
    <property type="term" value="P:cell division"/>
    <property type="evidence" value="ECO:0007669"/>
    <property type="project" value="UniProtKB-KW"/>
</dbReference>
<dbReference type="EMBL" id="MDKE01000022">
    <property type="protein sequence ID" value="OIN09060.1"/>
    <property type="molecule type" value="Genomic_DNA"/>
</dbReference>
<dbReference type="HAMAP" id="MF_00303">
    <property type="entry name" value="Trigger_factor_Tig"/>
    <property type="match status" value="1"/>
</dbReference>
<dbReference type="InterPro" id="IPR001179">
    <property type="entry name" value="PPIase_FKBP_dom"/>
</dbReference>
<dbReference type="GO" id="GO:0003755">
    <property type="term" value="F:peptidyl-prolyl cis-trans isomerase activity"/>
    <property type="evidence" value="ECO:0007669"/>
    <property type="project" value="UniProtKB-UniRule"/>
</dbReference>
<dbReference type="InterPro" id="IPR005215">
    <property type="entry name" value="Trig_fac"/>
</dbReference>
<sequence length="441" mass="48787">MQVSVETTQGLERRLTITVPADKVEGEVNSRLRQLAKTRRIDGFRPGKAPLTVIKKMFGSSVEADVAGELMQRNFFEAVISEKLNPAGMPTMEPAALKAGEDFTFTATFEVYPEVEVKGLDAVSVEKPQAEVQDADLDKMIETLRKQHADWVAVEREATTDDRVTMNFVGSVDGEEFEGGAAEDFVLVLGSGRMIPGFEDGLMGKKVGDDFTLEVTFPEEYHAENLKGKPAQFAIAVTKVEAQQLPELTEEFVQRFGVADGTVDGLKAEVRKNMERELAQALKASVKEQVLDGLLEQNPVDVPKSLIDNEIETLRKQALQRFGGMDPKNAPQLPAELFQEQAERRVRVGLLLGEVIKLNEIKADDAKVQEIIASMAAAYEDPSEVVAYYNENQQMLENVRNLAIEDQAIEFVLSQAKVSDKQVSFDEVMNKPGVALNKHLT</sequence>
<evidence type="ECO:0000256" key="9">
    <source>
        <dbReference type="ARBA" id="ARBA00023306"/>
    </source>
</evidence>
<dbReference type="InterPro" id="IPR008881">
    <property type="entry name" value="Trigger_fac_ribosome-bd_bac"/>
</dbReference>
<dbReference type="Pfam" id="PF05697">
    <property type="entry name" value="Trigger_N"/>
    <property type="match status" value="1"/>
</dbReference>
<comment type="caution">
    <text evidence="15">The sequence shown here is derived from an EMBL/GenBank/DDBJ whole genome shotgun (WGS) entry which is preliminary data.</text>
</comment>
<evidence type="ECO:0000256" key="2">
    <source>
        <dbReference type="ARBA" id="ARBA00005464"/>
    </source>
</evidence>
<evidence type="ECO:0000256" key="5">
    <source>
        <dbReference type="ARBA" id="ARBA00022618"/>
    </source>
</evidence>
<evidence type="ECO:0000256" key="4">
    <source>
        <dbReference type="ARBA" id="ARBA00016902"/>
    </source>
</evidence>
<evidence type="ECO:0000256" key="13">
    <source>
        <dbReference type="RuleBase" id="RU003914"/>
    </source>
</evidence>
<dbReference type="GO" id="GO:0043022">
    <property type="term" value="F:ribosome binding"/>
    <property type="evidence" value="ECO:0007669"/>
    <property type="project" value="TreeGrafter"/>
</dbReference>
<keyword evidence="5 11" id="KW-0132">Cell division</keyword>
<comment type="catalytic activity">
    <reaction evidence="1 11 12">
        <text>[protein]-peptidylproline (omega=180) = [protein]-peptidylproline (omega=0)</text>
        <dbReference type="Rhea" id="RHEA:16237"/>
        <dbReference type="Rhea" id="RHEA-COMP:10747"/>
        <dbReference type="Rhea" id="RHEA-COMP:10748"/>
        <dbReference type="ChEBI" id="CHEBI:83833"/>
        <dbReference type="ChEBI" id="CHEBI:83834"/>
        <dbReference type="EC" id="5.2.1.8"/>
    </reaction>
</comment>
<accession>A0A1J4QG48</accession>
<dbReference type="InterPro" id="IPR027304">
    <property type="entry name" value="Trigger_fact/SurA_dom_sf"/>
</dbReference>
<comment type="similarity">
    <text evidence="2 11 13">Belongs to the FKBP-type PPIase family. Tig subfamily.</text>
</comment>
<dbReference type="GO" id="GO:0051083">
    <property type="term" value="P:'de novo' cotranslational protein folding"/>
    <property type="evidence" value="ECO:0007669"/>
    <property type="project" value="TreeGrafter"/>
</dbReference>
<comment type="domain">
    <text evidence="11">Consists of 3 domains; the N-terminus binds the ribosome, the middle domain has PPIase activity, while the C-terminus has intrinsic chaperone activity on its own.</text>
</comment>
<evidence type="ECO:0000256" key="1">
    <source>
        <dbReference type="ARBA" id="ARBA00000971"/>
    </source>
</evidence>
<comment type="function">
    <text evidence="11">Involved in protein export. Acts as a chaperone by maintaining the newly synthesized protein in an open conformation. Functions as a peptidyl-prolyl cis-trans isomerase.</text>
</comment>
<dbReference type="GO" id="GO:0043335">
    <property type="term" value="P:protein unfolding"/>
    <property type="evidence" value="ECO:0007669"/>
    <property type="project" value="TreeGrafter"/>
</dbReference>
<dbReference type="PIRSF" id="PIRSF003095">
    <property type="entry name" value="Trigger_factor"/>
    <property type="match status" value="1"/>
</dbReference>
<dbReference type="SUPFAM" id="SSF54534">
    <property type="entry name" value="FKBP-like"/>
    <property type="match status" value="1"/>
</dbReference>
<keyword evidence="8 11" id="KW-0413">Isomerase</keyword>
<dbReference type="InterPro" id="IPR036611">
    <property type="entry name" value="Trigger_fac_ribosome-bd_sf"/>
</dbReference>
<dbReference type="SUPFAM" id="SSF109998">
    <property type="entry name" value="Triger factor/SurA peptide-binding domain-like"/>
    <property type="match status" value="1"/>
</dbReference>
<evidence type="ECO:0000259" key="14">
    <source>
        <dbReference type="PROSITE" id="PS50059"/>
    </source>
</evidence>
<dbReference type="PROSITE" id="PS50059">
    <property type="entry name" value="FKBP_PPIASE"/>
    <property type="match status" value="1"/>
</dbReference>
<evidence type="ECO:0000256" key="12">
    <source>
        <dbReference type="PROSITE-ProRule" id="PRU00277"/>
    </source>
</evidence>
<gene>
    <name evidence="11" type="primary">tig</name>
    <name evidence="15" type="ORF">BFR47_01920</name>
</gene>
<dbReference type="GO" id="GO:0005737">
    <property type="term" value="C:cytoplasm"/>
    <property type="evidence" value="ECO:0007669"/>
    <property type="project" value="UniProtKB-SubCell"/>
</dbReference>
<dbReference type="GO" id="GO:0044183">
    <property type="term" value="F:protein folding chaperone"/>
    <property type="evidence" value="ECO:0007669"/>
    <property type="project" value="TreeGrafter"/>
</dbReference>
<dbReference type="EC" id="5.2.1.8" evidence="3 11"/>
<dbReference type="SUPFAM" id="SSF102735">
    <property type="entry name" value="Trigger factor ribosome-binding domain"/>
    <property type="match status" value="1"/>
</dbReference>
<evidence type="ECO:0000313" key="16">
    <source>
        <dbReference type="Proteomes" id="UP000243073"/>
    </source>
</evidence>
<dbReference type="NCBIfam" id="TIGR00115">
    <property type="entry name" value="tig"/>
    <property type="match status" value="1"/>
</dbReference>
<dbReference type="Gene3D" id="3.10.50.40">
    <property type="match status" value="1"/>
</dbReference>
<dbReference type="STRING" id="1414654.BFR47_01920"/>
<evidence type="ECO:0000256" key="3">
    <source>
        <dbReference type="ARBA" id="ARBA00013194"/>
    </source>
</evidence>
<dbReference type="InterPro" id="IPR008880">
    <property type="entry name" value="Trigger_fac_C"/>
</dbReference>
<dbReference type="InterPro" id="IPR046357">
    <property type="entry name" value="PPIase_dom_sf"/>
</dbReference>
<dbReference type="RefSeq" id="WP_071472728.1">
    <property type="nucleotide sequence ID" value="NZ_MDKE01000022.1"/>
</dbReference>
<dbReference type="Gene3D" id="1.10.3120.10">
    <property type="entry name" value="Trigger factor, C-terminal domain"/>
    <property type="match status" value="1"/>
</dbReference>
<dbReference type="Gene3D" id="3.30.70.1050">
    <property type="entry name" value="Trigger factor ribosome-binding domain"/>
    <property type="match status" value="1"/>
</dbReference>
<dbReference type="Pfam" id="PF05698">
    <property type="entry name" value="Trigger_C"/>
    <property type="match status" value="1"/>
</dbReference>
<evidence type="ECO:0000256" key="6">
    <source>
        <dbReference type="ARBA" id="ARBA00023110"/>
    </source>
</evidence>
<evidence type="ECO:0000313" key="15">
    <source>
        <dbReference type="EMBL" id="OIN09060.1"/>
    </source>
</evidence>
<dbReference type="OrthoDB" id="9767721at2"/>
<keyword evidence="9 11" id="KW-0131">Cell cycle</keyword>
<dbReference type="GO" id="GO:0015031">
    <property type="term" value="P:protein transport"/>
    <property type="evidence" value="ECO:0007669"/>
    <property type="project" value="UniProtKB-UniRule"/>
</dbReference>
<evidence type="ECO:0000256" key="7">
    <source>
        <dbReference type="ARBA" id="ARBA00023186"/>
    </source>
</evidence>
<dbReference type="PANTHER" id="PTHR30560">
    <property type="entry name" value="TRIGGER FACTOR CHAPERONE AND PEPTIDYL-PROLYL CIS/TRANS ISOMERASE"/>
    <property type="match status" value="1"/>
</dbReference>
<evidence type="ECO:0000256" key="10">
    <source>
        <dbReference type="ARBA" id="ARBA00029986"/>
    </source>
</evidence>